<name>A0A9P1G1W5_9DINO</name>
<organism evidence="2">
    <name type="scientific">Cladocopium goreaui</name>
    <dbReference type="NCBI Taxonomy" id="2562237"/>
    <lineage>
        <taxon>Eukaryota</taxon>
        <taxon>Sar</taxon>
        <taxon>Alveolata</taxon>
        <taxon>Dinophyceae</taxon>
        <taxon>Suessiales</taxon>
        <taxon>Symbiodiniaceae</taxon>
        <taxon>Cladocopium</taxon>
    </lineage>
</organism>
<reference evidence="2" key="1">
    <citation type="submission" date="2022-10" db="EMBL/GenBank/DDBJ databases">
        <authorList>
            <person name="Chen Y."/>
            <person name="Dougan E. K."/>
            <person name="Chan C."/>
            <person name="Rhodes N."/>
            <person name="Thang M."/>
        </authorList>
    </citation>
    <scope>NUCLEOTIDE SEQUENCE</scope>
</reference>
<comment type="caution">
    <text evidence="2">The sequence shown here is derived from an EMBL/GenBank/DDBJ whole genome shotgun (WGS) entry which is preliminary data.</text>
</comment>
<keyword evidence="1" id="KW-0812">Transmembrane</keyword>
<dbReference type="Proteomes" id="UP001152797">
    <property type="component" value="Unassembled WGS sequence"/>
</dbReference>
<accession>A0A9P1G1W5</accession>
<keyword evidence="1" id="KW-1133">Transmembrane helix</keyword>
<keyword evidence="4" id="KW-1185">Reference proteome</keyword>
<evidence type="ECO:0000313" key="4">
    <source>
        <dbReference type="Proteomes" id="UP001152797"/>
    </source>
</evidence>
<gene>
    <name evidence="2" type="ORF">C1SCF055_LOCUS24262</name>
</gene>
<reference evidence="3" key="2">
    <citation type="submission" date="2024-04" db="EMBL/GenBank/DDBJ databases">
        <authorList>
            <person name="Chen Y."/>
            <person name="Shah S."/>
            <person name="Dougan E. K."/>
            <person name="Thang M."/>
            <person name="Chan C."/>
        </authorList>
    </citation>
    <scope>NUCLEOTIDE SEQUENCE [LARGE SCALE GENOMIC DNA]</scope>
</reference>
<proteinExistence type="predicted"/>
<dbReference type="EMBL" id="CAMXCT020002396">
    <property type="protein sequence ID" value="CAL1151299.1"/>
    <property type="molecule type" value="Genomic_DNA"/>
</dbReference>
<evidence type="ECO:0000256" key="1">
    <source>
        <dbReference type="SAM" id="Phobius"/>
    </source>
</evidence>
<keyword evidence="1" id="KW-0472">Membrane</keyword>
<feature type="transmembrane region" description="Helical" evidence="1">
    <location>
        <begin position="29"/>
        <end position="46"/>
    </location>
</feature>
<dbReference type="EMBL" id="CAMXCT030002396">
    <property type="protein sequence ID" value="CAL4785236.1"/>
    <property type="molecule type" value="Genomic_DNA"/>
</dbReference>
<sequence length="307" mass="35515">MGKVSQKWHSLGHTVASFDYDYSKENMDFLSVSGFLLILYAILNMAPRALSLWAPDCGSWGIPCRGTSMRSYINPDGYVAYGFVARANMMISRLTLCLLVVVSQSCFYLLEQPAPSLLVRHKRFEWFCNRVAWVFFTRFWMLHHGGSSSKRSVFWGNLSAMNALDKGKMTHAERMAKTTVKTTRSYFDKAGRRRFVGQKKELKSTQAYPEGLGQSLHDIYMEELKRPPRGDLRVNLTPDHEKSPVQLFTQLPLGDCWRDADLLPVFEYVYKCRHTRIPDEWQSVMSNFHKELETRQHKGPSFQKNEC</sequence>
<evidence type="ECO:0000313" key="2">
    <source>
        <dbReference type="EMBL" id="CAI3997924.1"/>
    </source>
</evidence>
<protein>
    <submittedName>
        <fullName evidence="2">Uncharacterized protein</fullName>
    </submittedName>
</protein>
<dbReference type="AlphaFoldDB" id="A0A9P1G1W5"/>
<dbReference type="EMBL" id="CAMXCT010002396">
    <property type="protein sequence ID" value="CAI3997924.1"/>
    <property type="molecule type" value="Genomic_DNA"/>
</dbReference>
<evidence type="ECO:0000313" key="3">
    <source>
        <dbReference type="EMBL" id="CAL1151299.1"/>
    </source>
</evidence>
<dbReference type="OrthoDB" id="413457at2759"/>